<evidence type="ECO:0000256" key="1">
    <source>
        <dbReference type="ARBA" id="ARBA00004448"/>
    </source>
</evidence>
<evidence type="ECO:0000256" key="10">
    <source>
        <dbReference type="ARBA" id="ARBA00070485"/>
    </source>
</evidence>
<dbReference type="Pfam" id="PF00153">
    <property type="entry name" value="Mito_carr"/>
    <property type="match status" value="3"/>
</dbReference>
<evidence type="ECO:0000256" key="13">
    <source>
        <dbReference type="SAM" id="MobiDB-lite"/>
    </source>
</evidence>
<dbReference type="AlphaFoldDB" id="A0A8T1T6M8"/>
<comment type="subcellular location">
    <subcellularLocation>
        <location evidence="1">Mitochondrion inner membrane</location>
        <topology evidence="1">Multi-pass membrane protein</topology>
    </subcellularLocation>
</comment>
<dbReference type="GO" id="GO:0005743">
    <property type="term" value="C:mitochondrial inner membrane"/>
    <property type="evidence" value="ECO:0007669"/>
    <property type="project" value="UniProtKB-SubCell"/>
</dbReference>
<dbReference type="PRINTS" id="PR00926">
    <property type="entry name" value="MITOCARRIER"/>
</dbReference>
<evidence type="ECO:0000256" key="9">
    <source>
        <dbReference type="ARBA" id="ARBA00023136"/>
    </source>
</evidence>
<dbReference type="PANTHER" id="PTHR24089">
    <property type="entry name" value="SOLUTE CARRIER FAMILY 25"/>
    <property type="match status" value="1"/>
</dbReference>
<keyword evidence="8" id="KW-0496">Mitochondrion</keyword>
<accession>A0A8T1T6M8</accession>
<feature type="transmembrane region" description="Helical" evidence="14">
    <location>
        <begin position="204"/>
        <end position="227"/>
    </location>
</feature>
<evidence type="ECO:0000256" key="2">
    <source>
        <dbReference type="ARBA" id="ARBA00006375"/>
    </source>
</evidence>
<dbReference type="PROSITE" id="PS50920">
    <property type="entry name" value="SOLCAR"/>
    <property type="match status" value="3"/>
</dbReference>
<dbReference type="Gene3D" id="1.50.40.10">
    <property type="entry name" value="Mitochondrial carrier domain"/>
    <property type="match status" value="2"/>
</dbReference>
<feature type="compositionally biased region" description="Basic residues" evidence="13">
    <location>
        <begin position="1"/>
        <end position="11"/>
    </location>
</feature>
<evidence type="ECO:0000313" key="16">
    <source>
        <dbReference type="Proteomes" id="UP000765507"/>
    </source>
</evidence>
<comment type="similarity">
    <text evidence="2 12">Belongs to the mitochondrial carrier (TC 2.A.29) family.</text>
</comment>
<keyword evidence="3 12" id="KW-0813">Transport</keyword>
<evidence type="ECO:0000256" key="5">
    <source>
        <dbReference type="ARBA" id="ARBA00022737"/>
    </source>
</evidence>
<dbReference type="GO" id="GO:0055085">
    <property type="term" value="P:transmembrane transport"/>
    <property type="evidence" value="ECO:0007669"/>
    <property type="project" value="InterPro"/>
</dbReference>
<feature type="non-terminal residue" evidence="15">
    <location>
        <position position="384"/>
    </location>
</feature>
<feature type="repeat" description="Solcar" evidence="11">
    <location>
        <begin position="146"/>
        <end position="233"/>
    </location>
</feature>
<evidence type="ECO:0000256" key="14">
    <source>
        <dbReference type="SAM" id="Phobius"/>
    </source>
</evidence>
<reference evidence="15 16" key="1">
    <citation type="journal article" date="2020" name="G3 (Bethesda)">
        <title>Draft Genome of the Common Snapping Turtle, Chelydra serpentina, a Model for Phenotypic Plasticity in Reptiles.</title>
        <authorList>
            <person name="Das D."/>
            <person name="Singh S.K."/>
            <person name="Bierstedt J."/>
            <person name="Erickson A."/>
            <person name="Galli G.L.J."/>
            <person name="Crossley D.A. 2nd"/>
            <person name="Rhen T."/>
        </authorList>
    </citation>
    <scope>NUCLEOTIDE SEQUENCE [LARGE SCALE GENOMIC DNA]</scope>
    <source>
        <strain evidence="15">KW</strain>
    </source>
</reference>
<dbReference type="InterPro" id="IPR023395">
    <property type="entry name" value="MCP_dom_sf"/>
</dbReference>
<protein>
    <recommendedName>
        <fullName evidence="10">Solute carrier family 25 member 43</fullName>
    </recommendedName>
</protein>
<feature type="region of interest" description="Disordered" evidence="13">
    <location>
        <begin position="1"/>
        <end position="46"/>
    </location>
</feature>
<dbReference type="EMBL" id="JAHGAV010000027">
    <property type="protein sequence ID" value="KAG6937122.1"/>
    <property type="molecule type" value="Genomic_DNA"/>
</dbReference>
<evidence type="ECO:0000256" key="11">
    <source>
        <dbReference type="PROSITE-ProRule" id="PRU00282"/>
    </source>
</evidence>
<dbReference type="FunFam" id="1.50.40.10:FF:000098">
    <property type="entry name" value="Mitochondrial substrate carrier family protein"/>
    <property type="match status" value="1"/>
</dbReference>
<keyword evidence="4 11" id="KW-0812">Transmembrane</keyword>
<evidence type="ECO:0000256" key="4">
    <source>
        <dbReference type="ARBA" id="ARBA00022692"/>
    </source>
</evidence>
<keyword evidence="5" id="KW-0677">Repeat</keyword>
<evidence type="ECO:0000313" key="15">
    <source>
        <dbReference type="EMBL" id="KAG6937122.1"/>
    </source>
</evidence>
<dbReference type="OrthoDB" id="270584at2759"/>
<dbReference type="Proteomes" id="UP000765507">
    <property type="component" value="Unassembled WGS sequence"/>
</dbReference>
<proteinExistence type="inferred from homology"/>
<evidence type="ECO:0000256" key="8">
    <source>
        <dbReference type="ARBA" id="ARBA00023128"/>
    </source>
</evidence>
<dbReference type="SUPFAM" id="SSF103506">
    <property type="entry name" value="Mitochondrial carrier"/>
    <property type="match status" value="1"/>
</dbReference>
<evidence type="ECO:0000256" key="7">
    <source>
        <dbReference type="ARBA" id="ARBA00022989"/>
    </source>
</evidence>
<keyword evidence="6" id="KW-0999">Mitochondrion inner membrane</keyword>
<evidence type="ECO:0000256" key="12">
    <source>
        <dbReference type="RuleBase" id="RU000488"/>
    </source>
</evidence>
<evidence type="ECO:0000256" key="6">
    <source>
        <dbReference type="ARBA" id="ARBA00022792"/>
    </source>
</evidence>
<name>A0A8T1T6M8_CHESE</name>
<feature type="repeat" description="Solcar" evidence="11">
    <location>
        <begin position="57"/>
        <end position="138"/>
    </location>
</feature>
<comment type="caution">
    <text evidence="15">The sequence shown here is derived from an EMBL/GenBank/DDBJ whole genome shotgun (WGS) entry which is preliminary data.</text>
</comment>
<feature type="repeat" description="Solcar" evidence="11">
    <location>
        <begin position="241"/>
        <end position="335"/>
    </location>
</feature>
<sequence length="384" mass="42070">HRGRAAARRSGSRSLEEAEGGSPPAAARPGHHAAGEAVGSPGPMATWKRDGRVTGCQRLGCAGLAGALSLSLTAPLELLTVLAQVGASPPWRGLWQAGRSVCQAEGIGALWKGNLTACLRLFPYSALQLASYRRFVMLFMDDLGHISQWSAIMAGSLAGTVATIVTYPTDVVKTRLIVQNRLEPSYKGILHAFYMIYHQEGFLALYRGVSLTILGAIPFSAGSFFVYINLNKIWQKPSFRFSPLQNFINGCLAAGVAQTLSFPFETVKRKMQAQSPCLPHYGGVDVRFTGMVDCFRQTVKTRGVLGLWCGLTANLLKIVPYYGVMFSTFEFCKRVCLYRNGYIESPLSYKLIPGVDQSLQPQELQELKLLRRGNFEPPKPTLEN</sequence>
<keyword evidence="9 11" id="KW-0472">Membrane</keyword>
<gene>
    <name evidence="15" type="primary">SLC25A43</name>
    <name evidence="15" type="ORF">G0U57_010464</name>
</gene>
<organism evidence="15 16">
    <name type="scientific">Chelydra serpentina</name>
    <name type="common">Snapping turtle</name>
    <name type="synonym">Testudo serpentina</name>
    <dbReference type="NCBI Taxonomy" id="8475"/>
    <lineage>
        <taxon>Eukaryota</taxon>
        <taxon>Metazoa</taxon>
        <taxon>Chordata</taxon>
        <taxon>Craniata</taxon>
        <taxon>Vertebrata</taxon>
        <taxon>Euteleostomi</taxon>
        <taxon>Archelosauria</taxon>
        <taxon>Testudinata</taxon>
        <taxon>Testudines</taxon>
        <taxon>Cryptodira</taxon>
        <taxon>Durocryptodira</taxon>
        <taxon>Americhelydia</taxon>
        <taxon>Chelydroidea</taxon>
        <taxon>Chelydridae</taxon>
        <taxon>Chelydra</taxon>
    </lineage>
</organism>
<dbReference type="InterPro" id="IPR018108">
    <property type="entry name" value="MCP_transmembrane"/>
</dbReference>
<dbReference type="InterPro" id="IPR002067">
    <property type="entry name" value="MCP"/>
</dbReference>
<evidence type="ECO:0000256" key="3">
    <source>
        <dbReference type="ARBA" id="ARBA00022448"/>
    </source>
</evidence>
<keyword evidence="7 14" id="KW-1133">Transmembrane helix</keyword>
<keyword evidence="16" id="KW-1185">Reference proteome</keyword>